<dbReference type="AlphaFoldDB" id="A0A2G9UWZ0"/>
<evidence type="ECO:0008006" key="3">
    <source>
        <dbReference type="Google" id="ProtNLM"/>
    </source>
</evidence>
<dbReference type="InterPro" id="IPR028082">
    <property type="entry name" value="Peripla_BP_I"/>
</dbReference>
<sequence length="124" mass="13817">MAVTYRDSRLSDAHGPNVAIQQLVKNRLDCIIGYAFVYALAPVARMCPYWQDDDSNGIPVISPIGLTMNLDDKTEYQTLTRISGPYKDYGQFRQGIILGDDPIKTEVYADCSTENTCGRLIGFT</sequence>
<dbReference type="PANTHER" id="PTHR44755:SF10">
    <property type="entry name" value="RECEPTOR LIGAND BINDING REGION DOMAIN-CONTAINING PROTEIN"/>
    <property type="match status" value="1"/>
</dbReference>
<keyword evidence="2" id="KW-1185">Reference proteome</keyword>
<protein>
    <recommendedName>
        <fullName evidence="3">Receptor ligand binding region domain-containing protein</fullName>
    </recommendedName>
</protein>
<dbReference type="GO" id="GO:0007165">
    <property type="term" value="P:signal transduction"/>
    <property type="evidence" value="ECO:0007669"/>
    <property type="project" value="TreeGrafter"/>
</dbReference>
<name>A0A2G9UWZ0_TELCI</name>
<dbReference type="Gene3D" id="3.40.50.2300">
    <property type="match status" value="1"/>
</dbReference>
<organism evidence="1 2">
    <name type="scientific">Teladorsagia circumcincta</name>
    <name type="common">Brown stomach worm</name>
    <name type="synonym">Ostertagia circumcincta</name>
    <dbReference type="NCBI Taxonomy" id="45464"/>
    <lineage>
        <taxon>Eukaryota</taxon>
        <taxon>Metazoa</taxon>
        <taxon>Ecdysozoa</taxon>
        <taxon>Nematoda</taxon>
        <taxon>Chromadorea</taxon>
        <taxon>Rhabditida</taxon>
        <taxon>Rhabditina</taxon>
        <taxon>Rhabditomorpha</taxon>
        <taxon>Strongyloidea</taxon>
        <taxon>Trichostrongylidae</taxon>
        <taxon>Teladorsagia</taxon>
    </lineage>
</organism>
<dbReference type="GO" id="GO:0038023">
    <property type="term" value="F:signaling receptor activity"/>
    <property type="evidence" value="ECO:0007669"/>
    <property type="project" value="TreeGrafter"/>
</dbReference>
<dbReference type="Proteomes" id="UP000230423">
    <property type="component" value="Unassembled WGS sequence"/>
</dbReference>
<accession>A0A2G9UWZ0</accession>
<proteinExistence type="predicted"/>
<dbReference type="PANTHER" id="PTHR44755">
    <property type="entry name" value="NATRIURETIC PEPTIDE RECEPTOR 3-RELATED"/>
    <property type="match status" value="1"/>
</dbReference>
<dbReference type="GO" id="GO:0017046">
    <property type="term" value="F:peptide hormone binding"/>
    <property type="evidence" value="ECO:0007669"/>
    <property type="project" value="TreeGrafter"/>
</dbReference>
<reference evidence="1 2" key="1">
    <citation type="submission" date="2015-09" db="EMBL/GenBank/DDBJ databases">
        <title>Draft genome of the parasitic nematode Teladorsagia circumcincta isolate WARC Sus (inbred).</title>
        <authorList>
            <person name="Mitreva M."/>
        </authorList>
    </citation>
    <scope>NUCLEOTIDE SEQUENCE [LARGE SCALE GENOMIC DNA]</scope>
    <source>
        <strain evidence="1 2">S</strain>
    </source>
</reference>
<gene>
    <name evidence="1" type="ORF">TELCIR_03200</name>
</gene>
<dbReference type="InterPro" id="IPR052612">
    <property type="entry name" value="ANP_Clearance_Receptor"/>
</dbReference>
<evidence type="ECO:0000313" key="2">
    <source>
        <dbReference type="Proteomes" id="UP000230423"/>
    </source>
</evidence>
<evidence type="ECO:0000313" key="1">
    <source>
        <dbReference type="EMBL" id="PIO74778.1"/>
    </source>
</evidence>
<dbReference type="EMBL" id="KZ345223">
    <property type="protein sequence ID" value="PIO74778.1"/>
    <property type="molecule type" value="Genomic_DNA"/>
</dbReference>
<dbReference type="OrthoDB" id="302535at2759"/>
<dbReference type="SUPFAM" id="SSF53822">
    <property type="entry name" value="Periplasmic binding protein-like I"/>
    <property type="match status" value="1"/>
</dbReference>